<dbReference type="InterPro" id="IPR009057">
    <property type="entry name" value="Homeodomain-like_sf"/>
</dbReference>
<dbReference type="GO" id="GO:0043565">
    <property type="term" value="F:sequence-specific DNA binding"/>
    <property type="evidence" value="ECO:0007669"/>
    <property type="project" value="InterPro"/>
</dbReference>
<feature type="region of interest" description="Disordered" evidence="4">
    <location>
        <begin position="307"/>
        <end position="344"/>
    </location>
</feature>
<evidence type="ECO:0000256" key="2">
    <source>
        <dbReference type="ARBA" id="ARBA00023125"/>
    </source>
</evidence>
<dbReference type="Gene3D" id="1.10.10.60">
    <property type="entry name" value="Homeodomain-like"/>
    <property type="match status" value="1"/>
</dbReference>
<organism evidence="6 7">
    <name type="scientific">Amycolatopsis keratiniphila subsp. keratiniphila</name>
    <dbReference type="NCBI Taxonomy" id="227715"/>
    <lineage>
        <taxon>Bacteria</taxon>
        <taxon>Bacillati</taxon>
        <taxon>Actinomycetota</taxon>
        <taxon>Actinomycetes</taxon>
        <taxon>Pseudonocardiales</taxon>
        <taxon>Pseudonocardiaceae</taxon>
        <taxon>Amycolatopsis</taxon>
        <taxon>Amycolatopsis japonica group</taxon>
    </lineage>
</organism>
<dbReference type="Proteomes" id="UP000076660">
    <property type="component" value="Unassembled WGS sequence"/>
</dbReference>
<evidence type="ECO:0000256" key="1">
    <source>
        <dbReference type="ARBA" id="ARBA00023015"/>
    </source>
</evidence>
<dbReference type="SMART" id="SM00342">
    <property type="entry name" value="HTH_ARAC"/>
    <property type="match status" value="1"/>
</dbReference>
<keyword evidence="1" id="KW-0805">Transcription regulation</keyword>
<accession>A0A1W2M0C4</accession>
<dbReference type="PROSITE" id="PS01124">
    <property type="entry name" value="HTH_ARAC_FAMILY_2"/>
    <property type="match status" value="1"/>
</dbReference>
<dbReference type="Pfam" id="PF12833">
    <property type="entry name" value="HTH_18"/>
    <property type="match status" value="1"/>
</dbReference>
<proteinExistence type="predicted"/>
<dbReference type="SUPFAM" id="SSF46689">
    <property type="entry name" value="Homeodomain-like"/>
    <property type="match status" value="1"/>
</dbReference>
<dbReference type="InterPro" id="IPR050204">
    <property type="entry name" value="AraC_XylS_family_regulators"/>
</dbReference>
<dbReference type="EMBL" id="LQMT02000008">
    <property type="protein sequence ID" value="ONF73067.1"/>
    <property type="molecule type" value="Genomic_DNA"/>
</dbReference>
<name>A0A1W2M0C4_9PSEU</name>
<evidence type="ECO:0000256" key="3">
    <source>
        <dbReference type="ARBA" id="ARBA00023163"/>
    </source>
</evidence>
<dbReference type="PROSITE" id="PS00041">
    <property type="entry name" value="HTH_ARAC_FAMILY_1"/>
    <property type="match status" value="1"/>
</dbReference>
<dbReference type="OrthoDB" id="9799345at2"/>
<reference evidence="6 7" key="1">
    <citation type="submission" date="2016-12" db="EMBL/GenBank/DDBJ databases">
        <title>Amycolatopsis keratiniphila subsp. keratiniphila genome sequencing and assembly.</title>
        <authorList>
            <person name="Mayilraj S."/>
            <person name="Kaur N."/>
        </authorList>
    </citation>
    <scope>NUCLEOTIDE SEQUENCE [LARGE SCALE GENOMIC DNA]</scope>
    <source>
        <strain evidence="6 7">DSM 44409</strain>
    </source>
</reference>
<evidence type="ECO:0000256" key="4">
    <source>
        <dbReference type="SAM" id="MobiDB-lite"/>
    </source>
</evidence>
<evidence type="ECO:0000313" key="6">
    <source>
        <dbReference type="EMBL" id="ONF73067.1"/>
    </source>
</evidence>
<feature type="domain" description="HTH araC/xylS-type" evidence="5">
    <location>
        <begin position="217"/>
        <end position="318"/>
    </location>
</feature>
<dbReference type="PANTHER" id="PTHR46796">
    <property type="entry name" value="HTH-TYPE TRANSCRIPTIONAL ACTIVATOR RHAS-RELATED"/>
    <property type="match status" value="1"/>
</dbReference>
<dbReference type="InterPro" id="IPR018060">
    <property type="entry name" value="HTH_AraC"/>
</dbReference>
<gene>
    <name evidence="6" type="ORF">AVR91_0207265</name>
</gene>
<dbReference type="RefSeq" id="WP_063276447.1">
    <property type="nucleotide sequence ID" value="NZ_LQMT02000008.1"/>
</dbReference>
<comment type="caution">
    <text evidence="6">The sequence shown here is derived from an EMBL/GenBank/DDBJ whole genome shotgun (WGS) entry which is preliminary data.</text>
</comment>
<dbReference type="InterPro" id="IPR018062">
    <property type="entry name" value="HTH_AraC-typ_CS"/>
</dbReference>
<sequence length="344" mass="37889">MLTTMDFRTDDLPVSDRVDAFFGRLSANVLVKLRGDHRPDLRSDQRVLSMGGLVVSAMTGTVPSMLLRRTPAIVARADTEEIRLSFSVESRSIGIGEDDVVLRPGDWSVVDSALLYDIPVTGGTHTETSLGVPYSRIPVRRSRIERLIGHPLDGKSGYGALLAQVLTQIVRDAASYRPEDAAQLETTVMDLVTALCCRALDSGSSVPSESRRRTLVLRIRNFVRENLHDPGLTPGSIAAAHHISRSHLHNLFKDQEETVAAWIRRQRLERAAHDLADPALLDTPVHTIAARWGFPRPADFTRAFRAGRGVTPREHRRRHTSAEVGQVSARSPGDLLSRPSEPAS</sequence>
<dbReference type="AlphaFoldDB" id="A0A1W2M0C4"/>
<dbReference type="GO" id="GO:0003700">
    <property type="term" value="F:DNA-binding transcription factor activity"/>
    <property type="evidence" value="ECO:0007669"/>
    <property type="project" value="InterPro"/>
</dbReference>
<dbReference type="PANTHER" id="PTHR46796:SF6">
    <property type="entry name" value="ARAC SUBFAMILY"/>
    <property type="match status" value="1"/>
</dbReference>
<evidence type="ECO:0000313" key="7">
    <source>
        <dbReference type="Proteomes" id="UP000076660"/>
    </source>
</evidence>
<keyword evidence="2" id="KW-0238">DNA-binding</keyword>
<evidence type="ECO:0000259" key="5">
    <source>
        <dbReference type="PROSITE" id="PS01124"/>
    </source>
</evidence>
<keyword evidence="3" id="KW-0804">Transcription</keyword>
<protein>
    <recommendedName>
        <fullName evidence="5">HTH araC/xylS-type domain-containing protein</fullName>
    </recommendedName>
</protein>